<proteinExistence type="predicted"/>
<evidence type="ECO:0000256" key="1">
    <source>
        <dbReference type="SAM" id="MobiDB-lite"/>
    </source>
</evidence>
<dbReference type="Proteomes" id="UP001054252">
    <property type="component" value="Unassembled WGS sequence"/>
</dbReference>
<evidence type="ECO:0000313" key="2">
    <source>
        <dbReference type="EMBL" id="GKV29812.1"/>
    </source>
</evidence>
<dbReference type="AlphaFoldDB" id="A0AAV5KYA8"/>
<feature type="region of interest" description="Disordered" evidence="1">
    <location>
        <begin position="96"/>
        <end position="149"/>
    </location>
</feature>
<gene>
    <name evidence="2" type="ORF">SLEP1_g38704</name>
</gene>
<protein>
    <submittedName>
        <fullName evidence="2">Uncharacterized protein</fullName>
    </submittedName>
</protein>
<accession>A0AAV5KYA8</accession>
<comment type="caution">
    <text evidence="2">The sequence shown here is derived from an EMBL/GenBank/DDBJ whole genome shotgun (WGS) entry which is preliminary data.</text>
</comment>
<dbReference type="EMBL" id="BPVZ01000084">
    <property type="protein sequence ID" value="GKV29812.1"/>
    <property type="molecule type" value="Genomic_DNA"/>
</dbReference>
<reference evidence="2 3" key="1">
    <citation type="journal article" date="2021" name="Commun. Biol.">
        <title>The genome of Shorea leprosula (Dipterocarpaceae) highlights the ecological relevance of drought in aseasonal tropical rainforests.</title>
        <authorList>
            <person name="Ng K.K.S."/>
            <person name="Kobayashi M.J."/>
            <person name="Fawcett J.A."/>
            <person name="Hatakeyama M."/>
            <person name="Paape T."/>
            <person name="Ng C.H."/>
            <person name="Ang C.C."/>
            <person name="Tnah L.H."/>
            <person name="Lee C.T."/>
            <person name="Nishiyama T."/>
            <person name="Sese J."/>
            <person name="O'Brien M.J."/>
            <person name="Copetti D."/>
            <person name="Mohd Noor M.I."/>
            <person name="Ong R.C."/>
            <person name="Putra M."/>
            <person name="Sireger I.Z."/>
            <person name="Indrioko S."/>
            <person name="Kosugi Y."/>
            <person name="Izuno A."/>
            <person name="Isagi Y."/>
            <person name="Lee S.L."/>
            <person name="Shimizu K.K."/>
        </authorList>
    </citation>
    <scope>NUCLEOTIDE SEQUENCE [LARGE SCALE GENOMIC DNA]</scope>
    <source>
        <strain evidence="2">214</strain>
    </source>
</reference>
<keyword evidence="3" id="KW-1185">Reference proteome</keyword>
<organism evidence="2 3">
    <name type="scientific">Rubroshorea leprosula</name>
    <dbReference type="NCBI Taxonomy" id="152421"/>
    <lineage>
        <taxon>Eukaryota</taxon>
        <taxon>Viridiplantae</taxon>
        <taxon>Streptophyta</taxon>
        <taxon>Embryophyta</taxon>
        <taxon>Tracheophyta</taxon>
        <taxon>Spermatophyta</taxon>
        <taxon>Magnoliopsida</taxon>
        <taxon>eudicotyledons</taxon>
        <taxon>Gunneridae</taxon>
        <taxon>Pentapetalae</taxon>
        <taxon>rosids</taxon>
        <taxon>malvids</taxon>
        <taxon>Malvales</taxon>
        <taxon>Dipterocarpaceae</taxon>
        <taxon>Rubroshorea</taxon>
    </lineage>
</organism>
<evidence type="ECO:0000313" key="3">
    <source>
        <dbReference type="Proteomes" id="UP001054252"/>
    </source>
</evidence>
<name>A0AAV5KYA8_9ROSI</name>
<sequence>MRKILHQVRFVAGRHRRRKWPKAGRREAFFELRTLVMGRLKPLFFDMPCPLRLASAMVPPPPPSSLWITTSKILAKLVSGVVDEINWRGMGIPAGVPIPRRERGRGAKSAPPKKIPAGFPVPMIRGDGDGDGDGEELPGPAGPVDIPSL</sequence>